<name>A0ABT9HUZ5_9GAMM</name>
<reference evidence="3 4" key="1">
    <citation type="submission" date="2022-11" db="EMBL/GenBank/DDBJ databases">
        <title>Viruses from the air-sea interface of a natural surface slick.</title>
        <authorList>
            <person name="Rahlff J."/>
            <person name="Holmfeldt K."/>
        </authorList>
    </citation>
    <scope>NUCLEOTIDE SEQUENCE [LARGE SCALE GENOMIC DNA]</scope>
    <source>
        <strain evidence="3 4">SMS4</strain>
    </source>
</reference>
<keyword evidence="3" id="KW-0808">Transferase</keyword>
<dbReference type="InterPro" id="IPR003362">
    <property type="entry name" value="Bact_transf"/>
</dbReference>
<protein>
    <submittedName>
        <fullName evidence="3">Sugar transferase</fullName>
    </submittedName>
</protein>
<comment type="similarity">
    <text evidence="1">Belongs to the bacterial sugar transferase family.</text>
</comment>
<keyword evidence="4" id="KW-1185">Reference proteome</keyword>
<dbReference type="Pfam" id="PF02397">
    <property type="entry name" value="Bac_transf"/>
    <property type="match status" value="1"/>
</dbReference>
<dbReference type="Proteomes" id="UP001231109">
    <property type="component" value="Unassembled WGS sequence"/>
</dbReference>
<dbReference type="GO" id="GO:0016740">
    <property type="term" value="F:transferase activity"/>
    <property type="evidence" value="ECO:0007669"/>
    <property type="project" value="UniProtKB-KW"/>
</dbReference>
<dbReference type="PANTHER" id="PTHR30576:SF20">
    <property type="entry name" value="QUINOVOSAMINEPHOSPHOTRANSFERAE-RELATED"/>
    <property type="match status" value="1"/>
</dbReference>
<organism evidence="3 4">
    <name type="scientific">Rheinheimera baltica</name>
    <dbReference type="NCBI Taxonomy" id="67576"/>
    <lineage>
        <taxon>Bacteria</taxon>
        <taxon>Pseudomonadati</taxon>
        <taxon>Pseudomonadota</taxon>
        <taxon>Gammaproteobacteria</taxon>
        <taxon>Chromatiales</taxon>
        <taxon>Chromatiaceae</taxon>
        <taxon>Rheinheimera</taxon>
    </lineage>
</organism>
<evidence type="ECO:0000313" key="4">
    <source>
        <dbReference type="Proteomes" id="UP001231109"/>
    </source>
</evidence>
<dbReference type="PANTHER" id="PTHR30576">
    <property type="entry name" value="COLANIC BIOSYNTHESIS UDP-GLUCOSE LIPID CARRIER TRANSFERASE"/>
    <property type="match status" value="1"/>
</dbReference>
<feature type="domain" description="Bacterial sugar transferase" evidence="2">
    <location>
        <begin position="1"/>
        <end position="186"/>
    </location>
</feature>
<evidence type="ECO:0000313" key="3">
    <source>
        <dbReference type="EMBL" id="MDP5134947.1"/>
    </source>
</evidence>
<comment type="caution">
    <text evidence="3">The sequence shown here is derived from an EMBL/GenBank/DDBJ whole genome shotgun (WGS) entry which is preliminary data.</text>
</comment>
<sequence length="187" mass="21467">MFDIVFSLTILTLFGWLILLCWLIAAVETRSNGFFKQSRIGQYGKPFNMLKIKTMHNTFTNRSSITAVCASDVTRSGIIFRRYKLDELPQFWHVLTGKMSIVGPRPDVVGYADKLTGDAANILKLKPGITGPASIKYRNEDMLLVQSINPQHLNDNIIWPDKVSINLEYYRNCSFKNDLYYMVRTVF</sequence>
<dbReference type="RefSeq" id="WP_305973749.1">
    <property type="nucleotide sequence ID" value="NZ_JAPJDZ010000004.1"/>
</dbReference>
<evidence type="ECO:0000256" key="1">
    <source>
        <dbReference type="ARBA" id="ARBA00006464"/>
    </source>
</evidence>
<accession>A0ABT9HUZ5</accession>
<evidence type="ECO:0000259" key="2">
    <source>
        <dbReference type="Pfam" id="PF02397"/>
    </source>
</evidence>
<gene>
    <name evidence="3" type="ORF">ORJ04_03175</name>
</gene>
<proteinExistence type="inferred from homology"/>
<dbReference type="EMBL" id="JAPJDZ010000004">
    <property type="protein sequence ID" value="MDP5134947.1"/>
    <property type="molecule type" value="Genomic_DNA"/>
</dbReference>